<dbReference type="PANTHER" id="PTHR46796:SF6">
    <property type="entry name" value="ARAC SUBFAMILY"/>
    <property type="match status" value="1"/>
</dbReference>
<dbReference type="PROSITE" id="PS01124">
    <property type="entry name" value="HTH_ARAC_FAMILY_2"/>
    <property type="match status" value="1"/>
</dbReference>
<organism evidence="5 6">
    <name type="scientific">Reyranella soli</name>
    <dbReference type="NCBI Taxonomy" id="1230389"/>
    <lineage>
        <taxon>Bacteria</taxon>
        <taxon>Pseudomonadati</taxon>
        <taxon>Pseudomonadota</taxon>
        <taxon>Alphaproteobacteria</taxon>
        <taxon>Hyphomicrobiales</taxon>
        <taxon>Reyranellaceae</taxon>
        <taxon>Reyranella</taxon>
    </lineage>
</organism>
<evidence type="ECO:0000256" key="2">
    <source>
        <dbReference type="ARBA" id="ARBA00023125"/>
    </source>
</evidence>
<gene>
    <name evidence="5" type="ORF">RSO01_26010</name>
</gene>
<reference evidence="5 6" key="1">
    <citation type="submission" date="2019-07" db="EMBL/GenBank/DDBJ databases">
        <title>Whole genome shotgun sequence of Reyranella soli NBRC 108950.</title>
        <authorList>
            <person name="Hosoyama A."/>
            <person name="Uohara A."/>
            <person name="Ohji S."/>
            <person name="Ichikawa N."/>
        </authorList>
    </citation>
    <scope>NUCLEOTIDE SEQUENCE [LARGE SCALE GENOMIC DNA]</scope>
    <source>
        <strain evidence="5 6">NBRC 108950</strain>
    </source>
</reference>
<evidence type="ECO:0000259" key="4">
    <source>
        <dbReference type="PROSITE" id="PS01124"/>
    </source>
</evidence>
<dbReference type="GO" id="GO:0043565">
    <property type="term" value="F:sequence-specific DNA binding"/>
    <property type="evidence" value="ECO:0007669"/>
    <property type="project" value="InterPro"/>
</dbReference>
<dbReference type="OrthoDB" id="5295469at2"/>
<evidence type="ECO:0000313" key="5">
    <source>
        <dbReference type="EMBL" id="GEP55435.1"/>
    </source>
</evidence>
<dbReference type="GO" id="GO:0003700">
    <property type="term" value="F:DNA-binding transcription factor activity"/>
    <property type="evidence" value="ECO:0007669"/>
    <property type="project" value="InterPro"/>
</dbReference>
<keyword evidence="3" id="KW-0804">Transcription</keyword>
<protein>
    <submittedName>
        <fullName evidence="5">Transcriptional regulator</fullName>
    </submittedName>
</protein>
<dbReference type="PANTHER" id="PTHR46796">
    <property type="entry name" value="HTH-TYPE TRANSCRIPTIONAL ACTIVATOR RHAS-RELATED"/>
    <property type="match status" value="1"/>
</dbReference>
<keyword evidence="1" id="KW-0805">Transcription regulation</keyword>
<dbReference type="Proteomes" id="UP000321058">
    <property type="component" value="Unassembled WGS sequence"/>
</dbReference>
<dbReference type="SUPFAM" id="SSF46689">
    <property type="entry name" value="Homeodomain-like"/>
    <property type="match status" value="1"/>
</dbReference>
<evidence type="ECO:0000313" key="6">
    <source>
        <dbReference type="Proteomes" id="UP000321058"/>
    </source>
</evidence>
<comment type="caution">
    <text evidence="5">The sequence shown here is derived from an EMBL/GenBank/DDBJ whole genome shotgun (WGS) entry which is preliminary data.</text>
</comment>
<dbReference type="SMART" id="SM00342">
    <property type="entry name" value="HTH_ARAC"/>
    <property type="match status" value="1"/>
</dbReference>
<dbReference type="InterPro" id="IPR050204">
    <property type="entry name" value="AraC_XylS_family_regulators"/>
</dbReference>
<keyword evidence="2" id="KW-0238">DNA-binding</keyword>
<dbReference type="Gene3D" id="1.10.10.60">
    <property type="entry name" value="Homeodomain-like"/>
    <property type="match status" value="1"/>
</dbReference>
<name>A0A512N8W7_9HYPH</name>
<dbReference type="InterPro" id="IPR009057">
    <property type="entry name" value="Homeodomain-like_sf"/>
</dbReference>
<keyword evidence="6" id="KW-1185">Reference proteome</keyword>
<dbReference type="InterPro" id="IPR018060">
    <property type="entry name" value="HTH_AraC"/>
</dbReference>
<accession>A0A512N8W7</accession>
<sequence length="319" mass="35204">MLVQASQPYGRLVDLTTDGVPARERFDYWRDVVLRRTRPEMPERGQPFQAHLRRIVLNEVELIEHAAGAVASGRSPGRSRFDGGDDIALELIRSGTSKLTHNGEHRLRSGDLCLVDYARPFKTELTRHRASGVVLSRGRVREVLGDDLSALAGRRVPARGLAAVLRAHMSTTLDEAPYMTPQDRIVAANAAAEMALAILQAGRFGTADPDQFGSGLYQAACAVIDRACADPDLSPDRIALTVGCSRATLYRLFARRDRSVAAAVWEARLERAWRMLCSAESIAVTISDVALLSGFTDMPTFTRMFKRRYGKTPREVRLG</sequence>
<dbReference type="EMBL" id="BKAJ01000038">
    <property type="protein sequence ID" value="GEP55435.1"/>
    <property type="molecule type" value="Genomic_DNA"/>
</dbReference>
<dbReference type="Pfam" id="PF12833">
    <property type="entry name" value="HTH_18"/>
    <property type="match status" value="1"/>
</dbReference>
<dbReference type="PRINTS" id="PR00032">
    <property type="entry name" value="HTHARAC"/>
</dbReference>
<dbReference type="RefSeq" id="WP_147149525.1">
    <property type="nucleotide sequence ID" value="NZ_BKAJ01000038.1"/>
</dbReference>
<proteinExistence type="predicted"/>
<dbReference type="InterPro" id="IPR020449">
    <property type="entry name" value="Tscrpt_reg_AraC-type_HTH"/>
</dbReference>
<feature type="domain" description="HTH araC/xylS-type" evidence="4">
    <location>
        <begin position="218"/>
        <end position="319"/>
    </location>
</feature>
<dbReference type="AlphaFoldDB" id="A0A512N8W7"/>
<evidence type="ECO:0000256" key="1">
    <source>
        <dbReference type="ARBA" id="ARBA00023015"/>
    </source>
</evidence>
<evidence type="ECO:0000256" key="3">
    <source>
        <dbReference type="ARBA" id="ARBA00023163"/>
    </source>
</evidence>